<accession>A0ACC1NME0</accession>
<sequence length="689" mass="75794">MAPRDDASPYSAFVGTNVLGLTLGGKYYTISNPGRRELLQDLVTWDEHSLFVRGERIMFYSAEFHPWRLPVPGLWLDIFQKIKALGYNGVSFYVNWALLEGNPGRFIAEGVFAYEPFFSAASEAGIYLFARPGPYVNAEISGGGYPGWLQRNPGTLRTNETAYMDATENYVAHIGNIVAKAQITNGGPVVLLQAENEYVRTTAGFDREFAPETLKIEKSHLFIIQTNGANWVKFPDFKYIDGVNQQYRKAGVVVPLVNNEAAIIGLITPGKPGGPDIYGHDSYPIGWDCANPENNWTPGKLPTNWRQLHLEQSPNTPYSIPEFQGGAIDNWGGPGLEGCAVMTNHEFERIFFKNTFSFGIKLFNVYMTFGGTNWGNLGQPGGYTSYDYGASIKEDRTIDREKYAEAKLIGHFLTSSPAYLDAIPGDLTNVSYVSTPKLSTTPIFGKPTTFYVVRHSAYESFESTPYTFSVPTSAGKVRIPQLGGTLTLNGRDSKIHVTDYDVGGINLIYSSADIYTHGKTGEKRVLLLYGLEGETHELSFSSKLGTPTVEGGEVKVEKKGSAVVVQWQVSRSKKVLHYGNNLDVYLLWRNDAFKYWKLELESPAPIGNYTSASKESVIAKAGYLLRTATKSGTSLHLTGDLNATTDLEIVAGVPGSNNIYFNGKKVPGVKSANGRLTGTLTYTRGRLAP</sequence>
<keyword evidence="2" id="KW-1185">Reference proteome</keyword>
<dbReference type="Proteomes" id="UP001143856">
    <property type="component" value="Unassembled WGS sequence"/>
</dbReference>
<protein>
    <submittedName>
        <fullName evidence="1">Uncharacterized protein</fullName>
    </submittedName>
</protein>
<comment type="caution">
    <text evidence="1">The sequence shown here is derived from an EMBL/GenBank/DDBJ whole genome shotgun (WGS) entry which is preliminary data.</text>
</comment>
<gene>
    <name evidence="1" type="ORF">NUW58_g6995</name>
</gene>
<evidence type="ECO:0000313" key="1">
    <source>
        <dbReference type="EMBL" id="KAJ2980248.1"/>
    </source>
</evidence>
<proteinExistence type="predicted"/>
<reference evidence="1" key="1">
    <citation type="submission" date="2022-10" db="EMBL/GenBank/DDBJ databases">
        <title>Genome Sequence of Xylaria curta.</title>
        <authorList>
            <person name="Buettner E."/>
        </authorList>
    </citation>
    <scope>NUCLEOTIDE SEQUENCE</scope>
    <source>
        <strain evidence="1">Babe10</strain>
    </source>
</reference>
<name>A0ACC1NME0_9PEZI</name>
<dbReference type="EMBL" id="JAPDGR010001707">
    <property type="protein sequence ID" value="KAJ2980248.1"/>
    <property type="molecule type" value="Genomic_DNA"/>
</dbReference>
<organism evidence="1 2">
    <name type="scientific">Xylaria curta</name>
    <dbReference type="NCBI Taxonomy" id="42375"/>
    <lineage>
        <taxon>Eukaryota</taxon>
        <taxon>Fungi</taxon>
        <taxon>Dikarya</taxon>
        <taxon>Ascomycota</taxon>
        <taxon>Pezizomycotina</taxon>
        <taxon>Sordariomycetes</taxon>
        <taxon>Xylariomycetidae</taxon>
        <taxon>Xylariales</taxon>
        <taxon>Xylariaceae</taxon>
        <taxon>Xylaria</taxon>
    </lineage>
</organism>
<evidence type="ECO:0000313" key="2">
    <source>
        <dbReference type="Proteomes" id="UP001143856"/>
    </source>
</evidence>